<keyword evidence="1" id="KW-0812">Transmembrane</keyword>
<dbReference type="AlphaFoldDB" id="A0A1J7I6N5"/>
<dbReference type="InParanoid" id="A0A1J7I6N5"/>
<sequence length="117" mass="12431">METDTETAEGAAAETVTVIVIKTITAAAPILTTTLVAIGTMGNGALSVHSAMLLFTKMLPSASYLFRISKGPLTNILVFAALAFKTEYILSIATGVYPSLNHIQLAFNTVEQFDMEC</sequence>
<protein>
    <submittedName>
        <fullName evidence="2">Uncharacterized protein</fullName>
    </submittedName>
</protein>
<dbReference type="Proteomes" id="UP000182658">
    <property type="component" value="Unassembled WGS sequence"/>
</dbReference>
<feature type="transmembrane region" description="Helical" evidence="1">
    <location>
        <begin position="76"/>
        <end position="97"/>
    </location>
</feature>
<dbReference type="EMBL" id="KV875107">
    <property type="protein sequence ID" value="OIW23303.1"/>
    <property type="molecule type" value="Genomic_DNA"/>
</dbReference>
<keyword evidence="3" id="KW-1185">Reference proteome</keyword>
<proteinExistence type="predicted"/>
<keyword evidence="1" id="KW-1133">Transmembrane helix</keyword>
<gene>
    <name evidence="2" type="ORF">CONLIGDRAFT_686741</name>
</gene>
<feature type="transmembrane region" description="Helical" evidence="1">
    <location>
        <begin position="35"/>
        <end position="55"/>
    </location>
</feature>
<evidence type="ECO:0000313" key="2">
    <source>
        <dbReference type="EMBL" id="OIW23303.1"/>
    </source>
</evidence>
<reference evidence="2 3" key="1">
    <citation type="submission" date="2016-10" db="EMBL/GenBank/DDBJ databases">
        <title>Draft genome sequence of Coniochaeta ligniaria NRRL30616, a lignocellulolytic fungus for bioabatement of inhibitors in plant biomass hydrolysates.</title>
        <authorList>
            <consortium name="DOE Joint Genome Institute"/>
            <person name="Jimenez D.J."/>
            <person name="Hector R.E."/>
            <person name="Riley R."/>
            <person name="Sun H."/>
            <person name="Grigoriev I.V."/>
            <person name="Van Elsas J.D."/>
            <person name="Nichols N.N."/>
        </authorList>
    </citation>
    <scope>NUCLEOTIDE SEQUENCE [LARGE SCALE GENOMIC DNA]</scope>
    <source>
        <strain evidence="2 3">NRRL 30616</strain>
    </source>
</reference>
<organism evidence="2 3">
    <name type="scientific">Coniochaeta ligniaria NRRL 30616</name>
    <dbReference type="NCBI Taxonomy" id="1408157"/>
    <lineage>
        <taxon>Eukaryota</taxon>
        <taxon>Fungi</taxon>
        <taxon>Dikarya</taxon>
        <taxon>Ascomycota</taxon>
        <taxon>Pezizomycotina</taxon>
        <taxon>Sordariomycetes</taxon>
        <taxon>Sordariomycetidae</taxon>
        <taxon>Coniochaetales</taxon>
        <taxon>Coniochaetaceae</taxon>
        <taxon>Coniochaeta</taxon>
    </lineage>
</organism>
<accession>A0A1J7I6N5</accession>
<evidence type="ECO:0000256" key="1">
    <source>
        <dbReference type="SAM" id="Phobius"/>
    </source>
</evidence>
<name>A0A1J7I6N5_9PEZI</name>
<evidence type="ECO:0000313" key="3">
    <source>
        <dbReference type="Proteomes" id="UP000182658"/>
    </source>
</evidence>
<keyword evidence="1" id="KW-0472">Membrane</keyword>